<evidence type="ECO:0000313" key="3">
    <source>
        <dbReference type="EMBL" id="QEX22903.1"/>
    </source>
</evidence>
<protein>
    <submittedName>
        <fullName evidence="3">Porin</fullName>
    </submittedName>
</protein>
<dbReference type="KEGG" id="hadh:FRZ61_28370"/>
<organism evidence="3 4">
    <name type="scientific">Hypericibacter adhaerens</name>
    <dbReference type="NCBI Taxonomy" id="2602016"/>
    <lineage>
        <taxon>Bacteria</taxon>
        <taxon>Pseudomonadati</taxon>
        <taxon>Pseudomonadota</taxon>
        <taxon>Alphaproteobacteria</taxon>
        <taxon>Rhodospirillales</taxon>
        <taxon>Dongiaceae</taxon>
        <taxon>Hypericibacter</taxon>
    </lineage>
</organism>
<name>A0A5J6N1T7_9PROT</name>
<dbReference type="GO" id="GO:0016020">
    <property type="term" value="C:membrane"/>
    <property type="evidence" value="ECO:0007669"/>
    <property type="project" value="InterPro"/>
</dbReference>
<dbReference type="Gene3D" id="2.40.160.10">
    <property type="entry name" value="Porin"/>
    <property type="match status" value="1"/>
</dbReference>
<evidence type="ECO:0000256" key="1">
    <source>
        <dbReference type="SAM" id="SignalP"/>
    </source>
</evidence>
<accession>A0A5J6N1T7</accession>
<dbReference type="GO" id="GO:0015288">
    <property type="term" value="F:porin activity"/>
    <property type="evidence" value="ECO:0007669"/>
    <property type="project" value="InterPro"/>
</dbReference>
<dbReference type="Pfam" id="PF13609">
    <property type="entry name" value="Porin_4"/>
    <property type="match status" value="1"/>
</dbReference>
<feature type="signal peptide" evidence="1">
    <location>
        <begin position="1"/>
        <end position="26"/>
    </location>
</feature>
<keyword evidence="4" id="KW-1185">Reference proteome</keyword>
<dbReference type="EMBL" id="CP042582">
    <property type="protein sequence ID" value="QEX22903.1"/>
    <property type="molecule type" value="Genomic_DNA"/>
</dbReference>
<reference evidence="3 4" key="1">
    <citation type="submission" date="2019-08" db="EMBL/GenBank/DDBJ databases">
        <title>Hyperibacter terrae gen. nov., sp. nov. and Hyperibacter viscosus sp. nov., two new members in the family Rhodospirillaceae isolated from the rhizosphere of Hypericum perforatum.</title>
        <authorList>
            <person name="Noviana Z."/>
        </authorList>
    </citation>
    <scope>NUCLEOTIDE SEQUENCE [LARGE SCALE GENOMIC DNA]</scope>
    <source>
        <strain evidence="3 4">R5959</strain>
    </source>
</reference>
<dbReference type="InterPro" id="IPR023614">
    <property type="entry name" value="Porin_dom_sf"/>
</dbReference>
<dbReference type="AlphaFoldDB" id="A0A5J6N1T7"/>
<keyword evidence="1" id="KW-0732">Signal</keyword>
<proteinExistence type="predicted"/>
<dbReference type="Proteomes" id="UP000325797">
    <property type="component" value="Chromosome"/>
</dbReference>
<evidence type="ECO:0000259" key="2">
    <source>
        <dbReference type="Pfam" id="PF13609"/>
    </source>
</evidence>
<dbReference type="SUPFAM" id="SSF56935">
    <property type="entry name" value="Porins"/>
    <property type="match status" value="1"/>
</dbReference>
<feature type="chain" id="PRO_5023871513" evidence="1">
    <location>
        <begin position="27"/>
        <end position="382"/>
    </location>
</feature>
<gene>
    <name evidence="3" type="ORF">FRZ61_28370</name>
</gene>
<sequence>MGHMKRILLGTTAIVTASMVASTANAAQGVQLTIGGYYGAAAGLLLDQSDSNGDAGQHTRDVVFRQDVEVYFQGETTLDNGLTVGATIQLEGLQSEDQIDEVWAYFKGGWGQLRFGDDDDATEQLQYIIPSASNIFGVDTPFFEFGNDHGGFTNGFFQTNSTLASMSGDATKVIYFSPTFYGFSFAVSFAPDRRGEDSYSYWSGPGGTTFSNNTGQIQNDVAGAVNWDHDFNGVGVAFGIGGAWAQWEVKGTPAFGNVEDTWTFDGHLDVTYGGFTIGTSGLYRVNWQSASGADYFVAGVGATYNWDAWTAGLAWSHGNYEYAGSGGSSDKLDIVQFTGRYDLSPGISLDGMLGYNGLNAGGDTGHNSYRAWEAGVGFYIGF</sequence>
<dbReference type="InterPro" id="IPR033900">
    <property type="entry name" value="Gram_neg_porin_domain"/>
</dbReference>
<feature type="domain" description="Porin" evidence="2">
    <location>
        <begin position="12"/>
        <end position="356"/>
    </location>
</feature>
<evidence type="ECO:0000313" key="4">
    <source>
        <dbReference type="Proteomes" id="UP000325797"/>
    </source>
</evidence>